<feature type="domain" description="Fungal STAND N-terminal Goodbye" evidence="2">
    <location>
        <begin position="14"/>
        <end position="126"/>
    </location>
</feature>
<dbReference type="InParanoid" id="K2SRV3"/>
<name>K2SRV3_MACPH</name>
<dbReference type="EMBL" id="AHHD01000163">
    <property type="protein sequence ID" value="EKG19420.1"/>
    <property type="molecule type" value="Genomic_DNA"/>
</dbReference>
<sequence>MELPNYDASFDIMWENAAAEFRKSTGKPPIDHSHTIGRVVKEIQALEAGNEKSKERTEKVKAVMSRVQGLGELAAQGASTAFPPSQLCSTAIFYLVNTCWAYKAQKYDVEELFDAIIPFLKRYDKYLNTAELQTGVDARLKAIINELLQCFVRICSRYTQVSRENPGRRALKALFRHDSGAKEEMEKIQKLEVEEGRMRGVLVHQEVLKTGLKVDDLQKKYSDRNDNELMDQYQETIKNALNIDDSQHNWHDTQRSIWNDITDSTGQWLFNRQDFKDWENSPSASAPSVFALEAGEGYGRAYLCAAVINHLQQQKPTDPNTKRSVAYYYFKKDEKDKNSMKKALNAVVWQLCMNKSNKAFAQFFAKKCDASDNLSCSKTHELWEASILDYSRQSPTSNQTFIIIDGIGHASEEFEELSRIVRDVALFENQNTTIRLLLTGAARDFDKLGNALHEYGGTAINKITVNKHNRSDLRKFISRKMQKICESWEPNSDNEEYRKHIAEELLNKTDGDYEKLNLTLLDISQKAGKDEIDRILGRVGEPREETIKREVDRLQRTLSEREIDSLNEILPWIVLPKYDWPTMMELKAVLFLKHGNRPLMSLQKLIREKYAPLLIVDGKLVRSYSTMKYFKRSKKGDVSSGPEFETPATAKQTPLQGTILAPLADLSTHSVTCQVHNLEIAMVKKFLSAVCDEKLFDRFGFNNFFERLQNPSGKVIHFERVDGHARIILACLKALCSQDAKVKAEAEPLHEYAITNLRWHLSQIRPDDLPCVEAQKRREIGQLLYNIFMERECISTWITPKRIQRVRHEWLYHPPKENKRGLAREALTWFEDPEVIGGLGHHQRGQVNRIIYGSSRPGDLFLEATKMVAKNWLGSQTWDVAQTVWWVLGFIQDRTEHHIGDDGKTHKDSETIIPPLEHIYNAERWAKSNGAVGESLLADIRLIDTLFRFQYIREAREQATKRDSSGWMTDWCIARELHGLQDLQATLEYLNRLILKFRSDADLRQLLPVTWKEIVYMYASTKEQNGDWEDALMVYLELLQSFPEDSKTTGKAIHCMKRQQNYSRIIEMLENRTKDATEHSRMPLRTLFLDLARSAEFHHDITFTARHEGHFSSIKNGYVDAIGAAEPGSDTLSYLRYYYGLALWYQKDKVREDAEEAIWTWEQNVFDSETPKDSYIQCITSFKLSSVYLQLAKEYGFKTSAGWFHVKKLETLVQRRSKEFQWTGSEEVLLARAYHLAGYKTKAKELAAKQVGPALEILSDKDPENDWEGFTSLSNTLGHMDDDENALAAKSLIGPLQRKWTRSDSADSLAEITYLRGRLKSSCDNQCGQKWNYATDMHVCRACIRTIICGKCLQQLRNGTMEYRLCDKNHEFLEVRTFDQAPDEHVWVGGNLETIQKWKGEVRSKYGL</sequence>
<evidence type="ECO:0000256" key="1">
    <source>
        <dbReference type="ARBA" id="ARBA00022737"/>
    </source>
</evidence>
<accession>K2SRV3</accession>
<dbReference type="PANTHER" id="PTHR10039:SF17">
    <property type="entry name" value="FUNGAL STAND N-TERMINAL GOODBYE DOMAIN-CONTAINING PROTEIN-RELATED"/>
    <property type="match status" value="1"/>
</dbReference>
<protein>
    <submittedName>
        <fullName evidence="4">Uncharacterized protein</fullName>
    </submittedName>
</protein>
<dbReference type="InterPro" id="IPR011990">
    <property type="entry name" value="TPR-like_helical_dom_sf"/>
</dbReference>
<dbReference type="InterPro" id="IPR056884">
    <property type="entry name" value="NPHP3-like_N"/>
</dbReference>
<dbReference type="VEuPathDB" id="FungiDB:MPH_03283"/>
<reference evidence="4 5" key="1">
    <citation type="journal article" date="2012" name="BMC Genomics">
        <title>Tools to kill: Genome of one of the most destructive plant pathogenic fungi Macrophomina phaseolina.</title>
        <authorList>
            <person name="Islam M.S."/>
            <person name="Haque M.S."/>
            <person name="Islam M.M."/>
            <person name="Emdad E.M."/>
            <person name="Halim A."/>
            <person name="Hossen Q.M.M."/>
            <person name="Hossain M.Z."/>
            <person name="Ahmed B."/>
            <person name="Rahim S."/>
            <person name="Rahman M.S."/>
            <person name="Alam M.M."/>
            <person name="Hou S."/>
            <person name="Wan X."/>
            <person name="Saito J.A."/>
            <person name="Alam M."/>
        </authorList>
    </citation>
    <scope>NUCLEOTIDE SEQUENCE [LARGE SCALE GENOMIC DNA]</scope>
    <source>
        <strain evidence="4 5">MS6</strain>
    </source>
</reference>
<evidence type="ECO:0000313" key="4">
    <source>
        <dbReference type="EMBL" id="EKG19420.1"/>
    </source>
</evidence>
<evidence type="ECO:0000259" key="3">
    <source>
        <dbReference type="Pfam" id="PF24883"/>
    </source>
</evidence>
<evidence type="ECO:0000259" key="2">
    <source>
        <dbReference type="Pfam" id="PF17109"/>
    </source>
</evidence>
<dbReference type="Proteomes" id="UP000007129">
    <property type="component" value="Unassembled WGS sequence"/>
</dbReference>
<gene>
    <name evidence="4" type="ORF">MPH_03283</name>
</gene>
<dbReference type="OrthoDB" id="2913095at2759"/>
<proteinExistence type="predicted"/>
<keyword evidence="1" id="KW-0677">Repeat</keyword>
<dbReference type="Gene3D" id="1.25.40.10">
    <property type="entry name" value="Tetratricopeptide repeat domain"/>
    <property type="match status" value="1"/>
</dbReference>
<feature type="domain" description="Nephrocystin 3-like N-terminal" evidence="3">
    <location>
        <begin position="265"/>
        <end position="439"/>
    </location>
</feature>
<dbReference type="Pfam" id="PF17109">
    <property type="entry name" value="Goodbye"/>
    <property type="match status" value="1"/>
</dbReference>
<dbReference type="PANTHER" id="PTHR10039">
    <property type="entry name" value="AMELOGENIN"/>
    <property type="match status" value="1"/>
</dbReference>
<dbReference type="InterPro" id="IPR031350">
    <property type="entry name" value="Goodbye_dom"/>
</dbReference>
<organism evidence="4 5">
    <name type="scientific">Macrophomina phaseolina (strain MS6)</name>
    <name type="common">Charcoal rot fungus</name>
    <dbReference type="NCBI Taxonomy" id="1126212"/>
    <lineage>
        <taxon>Eukaryota</taxon>
        <taxon>Fungi</taxon>
        <taxon>Dikarya</taxon>
        <taxon>Ascomycota</taxon>
        <taxon>Pezizomycotina</taxon>
        <taxon>Dothideomycetes</taxon>
        <taxon>Dothideomycetes incertae sedis</taxon>
        <taxon>Botryosphaeriales</taxon>
        <taxon>Botryosphaeriaceae</taxon>
        <taxon>Macrophomina</taxon>
    </lineage>
</organism>
<comment type="caution">
    <text evidence="4">The sequence shown here is derived from an EMBL/GenBank/DDBJ whole genome shotgun (WGS) entry which is preliminary data.</text>
</comment>
<dbReference type="HOGENOM" id="CLU_001466_3_0_1"/>
<evidence type="ECO:0000313" key="5">
    <source>
        <dbReference type="Proteomes" id="UP000007129"/>
    </source>
</evidence>
<dbReference type="eggNOG" id="ENOG502SM5F">
    <property type="taxonomic scope" value="Eukaryota"/>
</dbReference>
<dbReference type="Pfam" id="PF24883">
    <property type="entry name" value="NPHP3_N"/>
    <property type="match status" value="1"/>
</dbReference>
<dbReference type="SUPFAM" id="SSF48452">
    <property type="entry name" value="TPR-like"/>
    <property type="match status" value="1"/>
</dbReference>